<accession>A0A9W6ZV71</accession>
<sequence length="238" mass="26046">GGGTTGKNNPYPVVRLDIGVDGGRGKKETFVLFEHEDADEVVKDFCARLGAGAGCEESLDAVVLEKREEFEAKVDEEKRERWRCEERFEGGEGGVDTVKLAGKYIKLQGGGVEEMGRVHKEIEGILFPSMQELGELVGTDKVTHHGYHRFYERWLGGYRREQISLLEIGLARGSSMNMWCSYFPAAKIYGIDITLHPGCQPCELGAGISVFSGDSGDEGFLGGLRERLALAGGVEVIV</sequence>
<gene>
    <name evidence="1" type="ORF">TrLO_g7184</name>
</gene>
<dbReference type="EMBL" id="BRXW01000467">
    <property type="protein sequence ID" value="GMH57435.1"/>
    <property type="molecule type" value="Genomic_DNA"/>
</dbReference>
<proteinExistence type="predicted"/>
<reference evidence="2" key="1">
    <citation type="journal article" date="2023" name="Commun. Biol.">
        <title>Genome analysis of Parmales, the sister group of diatoms, reveals the evolutionary specialization of diatoms from phago-mixotrophs to photoautotrophs.</title>
        <authorList>
            <person name="Ban H."/>
            <person name="Sato S."/>
            <person name="Yoshikawa S."/>
            <person name="Yamada K."/>
            <person name="Nakamura Y."/>
            <person name="Ichinomiya M."/>
            <person name="Sato N."/>
            <person name="Blanc-Mathieu R."/>
            <person name="Endo H."/>
            <person name="Kuwata A."/>
            <person name="Ogata H."/>
        </authorList>
    </citation>
    <scope>NUCLEOTIDE SEQUENCE [LARGE SCALE GENOMIC DNA]</scope>
    <source>
        <strain evidence="2">NIES 3700</strain>
    </source>
</reference>
<name>A0A9W6ZV71_9STRA</name>
<dbReference type="Proteomes" id="UP001165122">
    <property type="component" value="Unassembled WGS sequence"/>
</dbReference>
<dbReference type="Gene3D" id="3.40.50.150">
    <property type="entry name" value="Vaccinia Virus protein VP39"/>
    <property type="match status" value="1"/>
</dbReference>
<feature type="non-terminal residue" evidence="1">
    <location>
        <position position="1"/>
    </location>
</feature>
<dbReference type="OrthoDB" id="204567at2759"/>
<evidence type="ECO:0000313" key="1">
    <source>
        <dbReference type="EMBL" id="GMH57435.1"/>
    </source>
</evidence>
<comment type="caution">
    <text evidence="1">The sequence shown here is derived from an EMBL/GenBank/DDBJ whole genome shotgun (WGS) entry which is preliminary data.</text>
</comment>
<dbReference type="InterPro" id="IPR029063">
    <property type="entry name" value="SAM-dependent_MTases_sf"/>
</dbReference>
<evidence type="ECO:0000313" key="2">
    <source>
        <dbReference type="Proteomes" id="UP001165122"/>
    </source>
</evidence>
<dbReference type="AlphaFoldDB" id="A0A9W6ZV71"/>
<organism evidence="1 2">
    <name type="scientific">Triparma laevis f. longispina</name>
    <dbReference type="NCBI Taxonomy" id="1714387"/>
    <lineage>
        <taxon>Eukaryota</taxon>
        <taxon>Sar</taxon>
        <taxon>Stramenopiles</taxon>
        <taxon>Ochrophyta</taxon>
        <taxon>Bolidophyceae</taxon>
        <taxon>Parmales</taxon>
        <taxon>Triparmaceae</taxon>
        <taxon>Triparma</taxon>
    </lineage>
</organism>
<keyword evidence="2" id="KW-1185">Reference proteome</keyword>
<dbReference type="SUPFAM" id="SSF53335">
    <property type="entry name" value="S-adenosyl-L-methionine-dependent methyltransferases"/>
    <property type="match status" value="1"/>
</dbReference>
<protein>
    <submittedName>
        <fullName evidence="1">Uncharacterized protein</fullName>
    </submittedName>
</protein>
<feature type="non-terminal residue" evidence="1">
    <location>
        <position position="238"/>
    </location>
</feature>